<accession>A0ABX3NUX0</accession>
<dbReference type="InterPro" id="IPR007844">
    <property type="entry name" value="AsmA"/>
</dbReference>
<reference evidence="4 5" key="1">
    <citation type="submission" date="2016-04" db="EMBL/GenBank/DDBJ databases">
        <authorList>
            <person name="Chen L."/>
            <person name="Zhuang W."/>
            <person name="Wang G."/>
        </authorList>
    </citation>
    <scope>NUCLEOTIDE SEQUENCE [LARGE SCALE GENOMIC DNA]</scope>
    <source>
        <strain evidence="5">GR20</strain>
    </source>
</reference>
<feature type="compositionally biased region" description="Low complexity" evidence="1">
    <location>
        <begin position="649"/>
        <end position="671"/>
    </location>
</feature>
<dbReference type="Proteomes" id="UP000192277">
    <property type="component" value="Unassembled WGS sequence"/>
</dbReference>
<feature type="transmembrane region" description="Helical" evidence="2">
    <location>
        <begin position="5"/>
        <end position="27"/>
    </location>
</feature>
<feature type="region of interest" description="Disordered" evidence="1">
    <location>
        <begin position="985"/>
        <end position="1005"/>
    </location>
</feature>
<feature type="domain" description="AsmA" evidence="3">
    <location>
        <begin position="3"/>
        <end position="180"/>
    </location>
</feature>
<organism evidence="4 5">
    <name type="scientific">Niastella koreensis</name>
    <dbReference type="NCBI Taxonomy" id="354356"/>
    <lineage>
        <taxon>Bacteria</taxon>
        <taxon>Pseudomonadati</taxon>
        <taxon>Bacteroidota</taxon>
        <taxon>Chitinophagia</taxon>
        <taxon>Chitinophagales</taxon>
        <taxon>Chitinophagaceae</taxon>
        <taxon>Niastella</taxon>
    </lineage>
</organism>
<dbReference type="PANTHER" id="PTHR30441:SF8">
    <property type="entry name" value="DUF748 DOMAIN-CONTAINING PROTEIN"/>
    <property type="match status" value="1"/>
</dbReference>
<keyword evidence="2" id="KW-0812">Transmembrane</keyword>
<dbReference type="EMBL" id="LWBO01000013">
    <property type="protein sequence ID" value="OQP47631.1"/>
    <property type="molecule type" value="Genomic_DNA"/>
</dbReference>
<keyword evidence="2" id="KW-1133">Transmembrane helix</keyword>
<dbReference type="InterPro" id="IPR052894">
    <property type="entry name" value="AsmA-related"/>
</dbReference>
<feature type="region of interest" description="Disordered" evidence="1">
    <location>
        <begin position="649"/>
        <end position="672"/>
    </location>
</feature>
<protein>
    <recommendedName>
        <fullName evidence="3">AsmA domain-containing protein</fullName>
    </recommendedName>
</protein>
<evidence type="ECO:0000256" key="2">
    <source>
        <dbReference type="SAM" id="Phobius"/>
    </source>
</evidence>
<evidence type="ECO:0000256" key="1">
    <source>
        <dbReference type="SAM" id="MobiDB-lite"/>
    </source>
</evidence>
<comment type="caution">
    <text evidence="4">The sequence shown here is derived from an EMBL/GenBank/DDBJ whole genome shotgun (WGS) entry which is preliminary data.</text>
</comment>
<evidence type="ECO:0000313" key="5">
    <source>
        <dbReference type="Proteomes" id="UP000192277"/>
    </source>
</evidence>
<name>A0ABX3NUX0_9BACT</name>
<keyword evidence="5" id="KW-1185">Reference proteome</keyword>
<dbReference type="PANTHER" id="PTHR30441">
    <property type="entry name" value="DUF748 DOMAIN-CONTAINING PROTEIN"/>
    <property type="match status" value="1"/>
</dbReference>
<gene>
    <name evidence="4" type="ORF">A4D02_30355</name>
</gene>
<proteinExistence type="predicted"/>
<evidence type="ECO:0000313" key="4">
    <source>
        <dbReference type="EMBL" id="OQP47631.1"/>
    </source>
</evidence>
<dbReference type="Pfam" id="PF05170">
    <property type="entry name" value="AsmA"/>
    <property type="match status" value="1"/>
</dbReference>
<keyword evidence="2" id="KW-0472">Membrane</keyword>
<dbReference type="RefSeq" id="WP_014217470.1">
    <property type="nucleotide sequence ID" value="NZ_LWBO01000013.1"/>
</dbReference>
<sequence length="1020" mass="109892">MLKKILKITGISLGVLLVILFVAPFIFKGKIIAIAKEQINKNINAQVDFKDLSLSFFRHFPRVSVALEDLQVVGTDIFAKDTLISAKEIDVAVNLFSVIGGKNMKIYSVNIDEPRIHALVTKEGKANWDITKPDTATAPTATADTAASPFEMNLQHYAINNAYVKYDDATTGMSTELVNLTHEGSGDFTSDLFTLKTNTNADAVTFIYGGIPYLNNTKTGIDLDIVVDTKNSKYSWKTEEIALNGLKLATDGFFQLVNDSTYNMDINFKAPSTDFKSILSLIPAVYAQDFEKIKTSGKALFSGFIKGTYGGAKIPAYNVNLEIQDGFFQYPDLPKPVQHINLVLKVNNPDGVTDNAVVDIPKAHIEFGADPFDFHVLFQKPMTAQYIDAAAKGKLDLATITQFVKLPGTKLAGNLDADVQAKGSLAVVQKQQPGDFTAKGYIDISKLYYSSKDFPAPIQNTSARINFESPDALADHAVITIPAAHIEIGKDVVDLNLLLKTLASDPFFDGTAKGTFNLANIAQFYKFEPGTSLAGNLNANISVKGKKSSIDKSQYDAIQTAGNIQVTNVSYKSKDYPDGVNLKNTQLTFNPKNVTVNDVTGNFQGTNFNANGYFDNLIGYALKNETLAGTLNVSADKVDLNKLMGTTSATATPAPAAKDTATKAGAPAPASEPFAVPKNLNLTLNAKAGDVKYDKVDYKNIVGTLAVKDETVSMKDVKMEALDGTIALGGSYSTKASKKKPDISLNYDIQNLDIQKTFMAYNTVQKLMPIGQFIAGKLTSKLTLNGKLGETMMPDLSTLTGSGSMLLLQGVLNKFAPLDKLAGALNISALKEISLKDVKSYFDVADGKVFVKPFNVKVQDMDMEIGGKHGLDQSIDYVINMKVPREKLGSQANALVNNLVSQANSKGVPVKVSDVVNFKVNLGGSITNPTIKTDLAGSGNSLADDMKDQAKELVEAKKAAAKDTLASVKTQAVQAGKDYLTSVLSGRKDSTGTKDSAVKSNKQQLEEKGKGLLKGLFKKN</sequence>
<evidence type="ECO:0000259" key="3">
    <source>
        <dbReference type="Pfam" id="PF05170"/>
    </source>
</evidence>